<evidence type="ECO:0000313" key="14">
    <source>
        <dbReference type="Proteomes" id="UP000230750"/>
    </source>
</evidence>
<proteinExistence type="inferred from homology"/>
<dbReference type="InterPro" id="IPR041723">
    <property type="entry name" value="CCT"/>
</dbReference>
<dbReference type="PANTHER" id="PTHR10739:SF13">
    <property type="entry name" value="CHOLINE-PHOSPHATE CYTIDYLYLTRANSFERASE"/>
    <property type="match status" value="1"/>
</dbReference>
<evidence type="ECO:0000256" key="8">
    <source>
        <dbReference type="ARBA" id="ARBA00023264"/>
    </source>
</evidence>
<evidence type="ECO:0000256" key="11">
    <source>
        <dbReference type="SAM" id="MobiDB-lite"/>
    </source>
</evidence>
<feature type="region of interest" description="Disordered" evidence="11">
    <location>
        <begin position="1"/>
        <end position="20"/>
    </location>
</feature>
<protein>
    <recommendedName>
        <fullName evidence="10">choline-phosphate cytidylyltransferase</fullName>
        <ecNumber evidence="10">2.7.7.15</ecNumber>
    </recommendedName>
</protein>
<organism evidence="13 14">
    <name type="scientific">Stichopus japonicus</name>
    <name type="common">Sea cucumber</name>
    <dbReference type="NCBI Taxonomy" id="307972"/>
    <lineage>
        <taxon>Eukaryota</taxon>
        <taxon>Metazoa</taxon>
        <taxon>Echinodermata</taxon>
        <taxon>Eleutherozoa</taxon>
        <taxon>Echinozoa</taxon>
        <taxon>Holothuroidea</taxon>
        <taxon>Aspidochirotacea</taxon>
        <taxon>Aspidochirotida</taxon>
        <taxon>Stichopodidae</taxon>
        <taxon>Apostichopus</taxon>
    </lineage>
</organism>
<evidence type="ECO:0000256" key="10">
    <source>
        <dbReference type="ARBA" id="ARBA00026101"/>
    </source>
</evidence>
<keyword evidence="6" id="KW-0443">Lipid metabolism</keyword>
<dbReference type="STRING" id="307972.A0A2G8KW24"/>
<comment type="pathway">
    <text evidence="1">Lipid metabolism.</text>
</comment>
<comment type="similarity">
    <text evidence="2">Belongs to the cytidylyltransferase family.</text>
</comment>
<keyword evidence="8" id="KW-1208">Phospholipid metabolism</keyword>
<evidence type="ECO:0000256" key="3">
    <source>
        <dbReference type="ARBA" id="ARBA00022516"/>
    </source>
</evidence>
<dbReference type="UniPathway" id="UPA00753">
    <property type="reaction ID" value="UER00739"/>
</dbReference>
<evidence type="ECO:0000256" key="7">
    <source>
        <dbReference type="ARBA" id="ARBA00023209"/>
    </source>
</evidence>
<sequence length="361" mass="41334">MATAAEKRKREDDDEGDYSDPVIKKLAKTVSCMPAIFDGTPESQREKDKWDFQPISKEQAEIQPRGERPVRVYADGIFDLFHAGHARALMQAKNIFPNVYLLVGVCSDELTHKSKGNTVLTEWERYEALRHCRYVDEVVRDAPWVVTPEFLERHKIDFVAHDDAPYGSSGTDDIYKDIKAAGKFVATQRTKDISTSDIIARLVKNYDTYVRRNLARGYTAKDLNVGFINYSKFRVQDKVDRVRKRVKSVESKSKEFVSMVEGKGMEMFSKWEERSRELVGSFLDMFGAEGRLTKIVRGSTDYIKKAVSPVASSESSEDEDYYEQDDDDVLTSRLHLPERRSPSSLRRNSLDEKKRLANGSI</sequence>
<dbReference type="InterPro" id="IPR014729">
    <property type="entry name" value="Rossmann-like_a/b/a_fold"/>
</dbReference>
<dbReference type="InterPro" id="IPR045049">
    <property type="entry name" value="Pcy1-like"/>
</dbReference>
<comment type="caution">
    <text evidence="13">The sequence shown here is derived from an EMBL/GenBank/DDBJ whole genome shotgun (WGS) entry which is preliminary data.</text>
</comment>
<gene>
    <name evidence="13" type="ORF">BSL78_10903</name>
</gene>
<dbReference type="PANTHER" id="PTHR10739">
    <property type="entry name" value="CYTIDYLYLTRANSFERASE"/>
    <property type="match status" value="1"/>
</dbReference>
<dbReference type="InterPro" id="IPR004821">
    <property type="entry name" value="Cyt_trans-like"/>
</dbReference>
<comment type="pathway">
    <text evidence="9">Phospholipid metabolism; phosphatidylcholine biosynthesis; phosphatidylcholine from phosphocholine: step 1/2.</text>
</comment>
<dbReference type="CDD" id="cd02174">
    <property type="entry name" value="CCT"/>
    <property type="match status" value="1"/>
</dbReference>
<dbReference type="OrthoDB" id="17102at2759"/>
<keyword evidence="14" id="KW-1185">Reference proteome</keyword>
<keyword evidence="3" id="KW-0444">Lipid biosynthesis</keyword>
<evidence type="ECO:0000313" key="13">
    <source>
        <dbReference type="EMBL" id="PIK52201.1"/>
    </source>
</evidence>
<dbReference type="SUPFAM" id="SSF52374">
    <property type="entry name" value="Nucleotidylyl transferase"/>
    <property type="match status" value="1"/>
</dbReference>
<dbReference type="EMBL" id="MRZV01000339">
    <property type="protein sequence ID" value="PIK52201.1"/>
    <property type="molecule type" value="Genomic_DNA"/>
</dbReference>
<dbReference type="FunFam" id="3.40.50.620:FF:000016">
    <property type="entry name" value="Putative choline-phosphate cytidylyltransferase B"/>
    <property type="match status" value="1"/>
</dbReference>
<evidence type="ECO:0000256" key="5">
    <source>
        <dbReference type="ARBA" id="ARBA00022695"/>
    </source>
</evidence>
<feature type="domain" description="Cytidyltransferase-like" evidence="12">
    <location>
        <begin position="73"/>
        <end position="201"/>
    </location>
</feature>
<evidence type="ECO:0000256" key="9">
    <source>
        <dbReference type="ARBA" id="ARBA00025706"/>
    </source>
</evidence>
<accession>A0A2G8KW24</accession>
<evidence type="ECO:0000259" key="12">
    <source>
        <dbReference type="Pfam" id="PF01467"/>
    </source>
</evidence>
<evidence type="ECO:0000256" key="6">
    <source>
        <dbReference type="ARBA" id="ARBA00023098"/>
    </source>
</evidence>
<dbReference type="NCBIfam" id="TIGR00125">
    <property type="entry name" value="cyt_tran_rel"/>
    <property type="match status" value="1"/>
</dbReference>
<dbReference type="Pfam" id="PF01467">
    <property type="entry name" value="CTP_transf_like"/>
    <property type="match status" value="1"/>
</dbReference>
<evidence type="ECO:0000256" key="1">
    <source>
        <dbReference type="ARBA" id="ARBA00005189"/>
    </source>
</evidence>
<name>A0A2G8KW24_STIJA</name>
<dbReference type="GO" id="GO:0004105">
    <property type="term" value="F:choline-phosphate cytidylyltransferase activity"/>
    <property type="evidence" value="ECO:0007669"/>
    <property type="project" value="UniProtKB-EC"/>
</dbReference>
<dbReference type="GO" id="GO:0031210">
    <property type="term" value="F:phosphatidylcholine binding"/>
    <property type="evidence" value="ECO:0007669"/>
    <property type="project" value="TreeGrafter"/>
</dbReference>
<feature type="compositionally biased region" description="Basic and acidic residues" evidence="11">
    <location>
        <begin position="1"/>
        <end position="11"/>
    </location>
</feature>
<keyword evidence="7" id="KW-0594">Phospholipid biosynthesis</keyword>
<keyword evidence="5 13" id="KW-0548">Nucleotidyltransferase</keyword>
<evidence type="ECO:0000256" key="4">
    <source>
        <dbReference type="ARBA" id="ARBA00022679"/>
    </source>
</evidence>
<keyword evidence="4 13" id="KW-0808">Transferase</keyword>
<dbReference type="Gene3D" id="3.40.50.620">
    <property type="entry name" value="HUPs"/>
    <property type="match status" value="1"/>
</dbReference>
<dbReference type="AlphaFoldDB" id="A0A2G8KW24"/>
<evidence type="ECO:0000256" key="2">
    <source>
        <dbReference type="ARBA" id="ARBA00010101"/>
    </source>
</evidence>
<dbReference type="EC" id="2.7.7.15" evidence="10"/>
<feature type="region of interest" description="Disordered" evidence="11">
    <location>
        <begin position="332"/>
        <end position="361"/>
    </location>
</feature>
<reference evidence="13 14" key="1">
    <citation type="journal article" date="2017" name="PLoS Biol.">
        <title>The sea cucumber genome provides insights into morphological evolution and visceral regeneration.</title>
        <authorList>
            <person name="Zhang X."/>
            <person name="Sun L."/>
            <person name="Yuan J."/>
            <person name="Sun Y."/>
            <person name="Gao Y."/>
            <person name="Zhang L."/>
            <person name="Li S."/>
            <person name="Dai H."/>
            <person name="Hamel J.F."/>
            <person name="Liu C."/>
            <person name="Yu Y."/>
            <person name="Liu S."/>
            <person name="Lin W."/>
            <person name="Guo K."/>
            <person name="Jin S."/>
            <person name="Xu P."/>
            <person name="Storey K.B."/>
            <person name="Huan P."/>
            <person name="Zhang T."/>
            <person name="Zhou Y."/>
            <person name="Zhang J."/>
            <person name="Lin C."/>
            <person name="Li X."/>
            <person name="Xing L."/>
            <person name="Huo D."/>
            <person name="Sun M."/>
            <person name="Wang L."/>
            <person name="Mercier A."/>
            <person name="Li F."/>
            <person name="Yang H."/>
            <person name="Xiang J."/>
        </authorList>
    </citation>
    <scope>NUCLEOTIDE SEQUENCE [LARGE SCALE GENOMIC DNA]</scope>
    <source>
        <strain evidence="13">Shaxun</strain>
        <tissue evidence="13">Muscle</tissue>
    </source>
</reference>
<dbReference type="Proteomes" id="UP000230750">
    <property type="component" value="Unassembled WGS sequence"/>
</dbReference>